<dbReference type="EMBL" id="CP113520">
    <property type="protein sequence ID" value="WAJ26489.1"/>
    <property type="molecule type" value="Genomic_DNA"/>
</dbReference>
<evidence type="ECO:0000313" key="1">
    <source>
        <dbReference type="EMBL" id="WAJ26489.1"/>
    </source>
</evidence>
<dbReference type="EC" id="3.1.3.3" evidence="1"/>
<accession>A0ACD4NI71</accession>
<sequence>MFVATLIASPRGDGLPPDAPRAAAKILGADASADWLDPGFACDLFLDAEPGPEARATLAALAADGRFDAVVQERAGRRKRLLLADMDSTMIEQECIDELAAELGLKEAVAAITARAMNGEIAFEPALRERVALLKDLPIDTIDRVIETRITHASGGAALVATMSAAGARCALVSGGFTLFTGPVAAALGFHENRANTLLSENGLLIGRVAEPILGAEAKVEALLDISAGLGLTPADAIAVGDGANDLPMILKAGTGIALHAKPAVAAKAPHRIDHGDLTALLFVQGYKRDAFAAG</sequence>
<dbReference type="Proteomes" id="UP001163223">
    <property type="component" value="Chromosome"/>
</dbReference>
<evidence type="ECO:0000313" key="2">
    <source>
        <dbReference type="Proteomes" id="UP001163223"/>
    </source>
</evidence>
<reference evidence="1" key="1">
    <citation type="submission" date="2022-11" db="EMBL/GenBank/DDBJ databases">
        <title>beta-Carotene-producing bacterium, Jeongeuplla avenae sp. nov., alleviates the salt stress of Arabidopsis seedlings.</title>
        <authorList>
            <person name="Jiang L."/>
            <person name="Lee J."/>
        </authorList>
    </citation>
    <scope>NUCLEOTIDE SEQUENCE</scope>
    <source>
        <strain evidence="1">DY_R2A_6</strain>
    </source>
</reference>
<proteinExistence type="predicted"/>
<gene>
    <name evidence="1" type="primary">serB</name>
    <name evidence="1" type="ORF">OXU80_16580</name>
</gene>
<name>A0ACD4NI71_9HYPH</name>
<organism evidence="1 2">
    <name type="scientific">Antarcticirhabdus aurantiaca</name>
    <dbReference type="NCBI Taxonomy" id="2606717"/>
    <lineage>
        <taxon>Bacteria</taxon>
        <taxon>Pseudomonadati</taxon>
        <taxon>Pseudomonadota</taxon>
        <taxon>Alphaproteobacteria</taxon>
        <taxon>Hyphomicrobiales</taxon>
        <taxon>Aurantimonadaceae</taxon>
        <taxon>Antarcticirhabdus</taxon>
    </lineage>
</organism>
<keyword evidence="1" id="KW-0378">Hydrolase</keyword>
<protein>
    <submittedName>
        <fullName evidence="1">Phosphoserine phosphatase SerB</fullName>
        <ecNumber evidence="1">3.1.3.3</ecNumber>
    </submittedName>
</protein>
<keyword evidence="2" id="KW-1185">Reference proteome</keyword>